<dbReference type="InterPro" id="IPR001789">
    <property type="entry name" value="Sig_transdc_resp-reg_receiver"/>
</dbReference>
<dbReference type="Gene3D" id="3.40.50.2300">
    <property type="match status" value="2"/>
</dbReference>
<dbReference type="CDD" id="cd01949">
    <property type="entry name" value="GGDEF"/>
    <property type="match status" value="1"/>
</dbReference>
<dbReference type="SUPFAM" id="SSF52172">
    <property type="entry name" value="CheY-like"/>
    <property type="match status" value="2"/>
</dbReference>
<feature type="modified residue" description="4-aspartylphosphate" evidence="3">
    <location>
        <position position="54"/>
    </location>
</feature>
<dbReference type="EC" id="2.7.7.65" evidence="1"/>
<feature type="domain" description="Response regulatory" evidence="4">
    <location>
        <begin position="125"/>
        <end position="242"/>
    </location>
</feature>
<dbReference type="PROSITE" id="PS50110">
    <property type="entry name" value="RESPONSE_REGULATORY"/>
    <property type="match status" value="2"/>
</dbReference>
<protein>
    <recommendedName>
        <fullName evidence="1">diguanylate cyclase</fullName>
        <ecNumber evidence="1">2.7.7.65</ecNumber>
    </recommendedName>
</protein>
<feature type="domain" description="Response regulatory" evidence="4">
    <location>
        <begin position="4"/>
        <end position="117"/>
    </location>
</feature>
<dbReference type="Pfam" id="PF00990">
    <property type="entry name" value="GGDEF"/>
    <property type="match status" value="1"/>
</dbReference>
<dbReference type="InterPro" id="IPR050469">
    <property type="entry name" value="Diguanylate_Cyclase"/>
</dbReference>
<feature type="domain" description="GGDEF" evidence="5">
    <location>
        <begin position="277"/>
        <end position="402"/>
    </location>
</feature>
<evidence type="ECO:0000256" key="3">
    <source>
        <dbReference type="PROSITE-ProRule" id="PRU00169"/>
    </source>
</evidence>
<accession>A0ABS2HLH6</accession>
<feature type="modified residue" description="4-aspartylphosphate" evidence="3">
    <location>
        <position position="175"/>
    </location>
</feature>
<keyword evidence="3" id="KW-0597">Phosphoprotein</keyword>
<dbReference type="Pfam" id="PF00072">
    <property type="entry name" value="Response_reg"/>
    <property type="match status" value="2"/>
</dbReference>
<comment type="catalytic activity">
    <reaction evidence="2">
        <text>2 GTP = 3',3'-c-di-GMP + 2 diphosphate</text>
        <dbReference type="Rhea" id="RHEA:24898"/>
        <dbReference type="ChEBI" id="CHEBI:33019"/>
        <dbReference type="ChEBI" id="CHEBI:37565"/>
        <dbReference type="ChEBI" id="CHEBI:58805"/>
        <dbReference type="EC" id="2.7.7.65"/>
    </reaction>
</comment>
<dbReference type="PANTHER" id="PTHR45138:SF9">
    <property type="entry name" value="DIGUANYLATE CYCLASE DGCM-RELATED"/>
    <property type="match status" value="1"/>
</dbReference>
<gene>
    <name evidence="6" type="ORF">JQC93_10925</name>
</gene>
<dbReference type="InterPro" id="IPR000160">
    <property type="entry name" value="GGDEF_dom"/>
</dbReference>
<evidence type="ECO:0000313" key="7">
    <source>
        <dbReference type="Proteomes" id="UP000809621"/>
    </source>
</evidence>
<proteinExistence type="predicted"/>
<reference evidence="6 7" key="1">
    <citation type="submission" date="2021-02" db="EMBL/GenBank/DDBJ databases">
        <authorList>
            <person name="Park J.-S."/>
        </authorList>
    </citation>
    <scope>NUCLEOTIDE SEQUENCE [LARGE SCALE GENOMIC DNA]</scope>
    <source>
        <strain evidence="6 7">188UL20-2</strain>
    </source>
</reference>
<dbReference type="PROSITE" id="PS50887">
    <property type="entry name" value="GGDEF"/>
    <property type="match status" value="1"/>
</dbReference>
<comment type="caution">
    <text evidence="6">The sequence shown here is derived from an EMBL/GenBank/DDBJ whole genome shotgun (WGS) entry which is preliminary data.</text>
</comment>
<dbReference type="RefSeq" id="WP_205158480.1">
    <property type="nucleotide sequence ID" value="NZ_JAFEUM010000004.1"/>
</dbReference>
<dbReference type="SUPFAM" id="SSF55073">
    <property type="entry name" value="Nucleotide cyclase"/>
    <property type="match status" value="1"/>
</dbReference>
<sequence length="402" mass="45063">MNKCILVIEDSKAFRSFLEREFSRLGFDVVTATSLEETIEIFEFQQDFFCVVSDYCLPDAPFGEAIDLAISKQQRVIVITGNFDKDIRASFIEKQILDYILKDSVSSIKYAVKLVERLLKNQHHHALIVDDSSAIRQYIAGLLEHQYIKTTQASDGQDGLDKLTLHSDISFIITDHNMPIKDGISMIKTIRSNTANDTTPILGLSGSDDPTLTAQFLKAGANDFLNKPFNQEEFYCRVHQTLNLKESAQELYNLANQDPLTGLWNRRYLFDNARCTSDDSIAMMDIDFFKKVNDTYGHDGGDAVLIAVAEALKESLADSTVVRFGGEEFCVYDQGDSDSFYTALEIARQKIETLTVHHNGQSISVTISIGVSNLGDQLDNKILAADKLLYQSKENGRNQISC</sequence>
<dbReference type="SMART" id="SM00267">
    <property type="entry name" value="GGDEF"/>
    <property type="match status" value="1"/>
</dbReference>
<dbReference type="PANTHER" id="PTHR45138">
    <property type="entry name" value="REGULATORY COMPONENTS OF SENSORY TRANSDUCTION SYSTEM"/>
    <property type="match status" value="1"/>
</dbReference>
<evidence type="ECO:0000259" key="4">
    <source>
        <dbReference type="PROSITE" id="PS50110"/>
    </source>
</evidence>
<evidence type="ECO:0000259" key="5">
    <source>
        <dbReference type="PROSITE" id="PS50887"/>
    </source>
</evidence>
<organism evidence="6 7">
    <name type="scientific">Vibrio ulleungensis</name>
    <dbReference type="NCBI Taxonomy" id="2807619"/>
    <lineage>
        <taxon>Bacteria</taxon>
        <taxon>Pseudomonadati</taxon>
        <taxon>Pseudomonadota</taxon>
        <taxon>Gammaproteobacteria</taxon>
        <taxon>Vibrionales</taxon>
        <taxon>Vibrionaceae</taxon>
        <taxon>Vibrio</taxon>
    </lineage>
</organism>
<dbReference type="InterPro" id="IPR043128">
    <property type="entry name" value="Rev_trsase/Diguanyl_cyclase"/>
</dbReference>
<dbReference type="InterPro" id="IPR029787">
    <property type="entry name" value="Nucleotide_cyclase"/>
</dbReference>
<evidence type="ECO:0000256" key="1">
    <source>
        <dbReference type="ARBA" id="ARBA00012528"/>
    </source>
</evidence>
<dbReference type="SMART" id="SM00448">
    <property type="entry name" value="REC"/>
    <property type="match status" value="2"/>
</dbReference>
<dbReference type="Proteomes" id="UP000809621">
    <property type="component" value="Unassembled WGS sequence"/>
</dbReference>
<evidence type="ECO:0000313" key="6">
    <source>
        <dbReference type="EMBL" id="MBM7036914.1"/>
    </source>
</evidence>
<dbReference type="InterPro" id="IPR011006">
    <property type="entry name" value="CheY-like_superfamily"/>
</dbReference>
<dbReference type="NCBIfam" id="TIGR00254">
    <property type="entry name" value="GGDEF"/>
    <property type="match status" value="1"/>
</dbReference>
<evidence type="ECO:0000256" key="2">
    <source>
        <dbReference type="ARBA" id="ARBA00034247"/>
    </source>
</evidence>
<dbReference type="Gene3D" id="3.30.70.270">
    <property type="match status" value="1"/>
</dbReference>
<name>A0ABS2HLH6_9VIBR</name>
<keyword evidence="7" id="KW-1185">Reference proteome</keyword>
<dbReference type="EMBL" id="JAFEUM010000004">
    <property type="protein sequence ID" value="MBM7036914.1"/>
    <property type="molecule type" value="Genomic_DNA"/>
</dbReference>